<evidence type="ECO:0000313" key="15">
    <source>
        <dbReference type="Proteomes" id="UP000319349"/>
    </source>
</evidence>
<sequence>MIDKQNLRINAIAAAMLMMSLGASNAFAAGAASLPVKPPAKAAPVDAQTSSRIVVRYKAGTAAASDRSAKLSAVQSALTRSSLGGGNSGISRAAAASVRAEYVRTLGVGADLMRLSGKLSKADVDKVVAEIAADPAVKYALVDVTLQRTELPKAGLEQPSLVPNDPLYAQYQWHLNSATGGINAPAAWDISKGDGVVVAVLDTGILPNHPDVAVNLLQGYDFISDAKKSRRPTDARVPGALDYGDWVENDDECYAGSLADASSWHGSHVAGTIAEATSNGIGMAGVAPNATLLPVRVLGKCGGYTSDIADAITWASGGTVADVPANANPAEVINMSLGGGGTCNMLFQDAIDGAVARGTTVVVAAGNSASNAANFNPASCANVIAVGATRITGGIAYYSNYGAAVDLSGPGGGGSVDGNPGGYVWQNGYSGATTPTSGTYKYTGLGGTSMASPHVAAVAALVQSAVIAAGNAPLTPAALETLLKQTARPFPVSIPTSTPIGTGIVDAKAALAKALEVPCDPQTEQCTPPATALTNKVAVAGLTGATGNEVLYSFEAEAGAVLSFLTYGGSGNVSLYVSFDKEPSTTNYDAKSARPGNNETVRFTAPKAGTYYVKLVATSSYSGVSLVARQ</sequence>
<dbReference type="PROSITE" id="PS00136">
    <property type="entry name" value="SUBTILASE_ASP"/>
    <property type="match status" value="1"/>
</dbReference>
<dbReference type="AlphaFoldDB" id="A0A514EF55"/>
<dbReference type="InterPro" id="IPR023828">
    <property type="entry name" value="Peptidase_S8_Ser-AS"/>
</dbReference>
<dbReference type="PROSITE" id="PS00138">
    <property type="entry name" value="SUBTILASE_SER"/>
    <property type="match status" value="1"/>
</dbReference>
<accession>A0A514EF55</accession>
<dbReference type="CDD" id="cd07496">
    <property type="entry name" value="Peptidases_S8_13"/>
    <property type="match status" value="1"/>
</dbReference>
<evidence type="ECO:0000256" key="3">
    <source>
        <dbReference type="ARBA" id="ARBA00022525"/>
    </source>
</evidence>
<feature type="chain" id="PRO_5021767933" evidence="11">
    <location>
        <begin position="29"/>
        <end position="630"/>
    </location>
</feature>
<feature type="active site" description="Charge relay system" evidence="9">
    <location>
        <position position="202"/>
    </location>
</feature>
<evidence type="ECO:0000256" key="7">
    <source>
        <dbReference type="ARBA" id="ARBA00022825"/>
    </source>
</evidence>
<feature type="domain" description="Peptidase S8/S53" evidence="12">
    <location>
        <begin position="193"/>
        <end position="487"/>
    </location>
</feature>
<proteinExistence type="inferred from homology"/>
<dbReference type="EMBL" id="CP038228">
    <property type="protein sequence ID" value="QDI04645.1"/>
    <property type="molecule type" value="Genomic_DNA"/>
</dbReference>
<evidence type="ECO:0000313" key="14">
    <source>
        <dbReference type="EMBL" id="QDI04645.1"/>
    </source>
</evidence>
<gene>
    <name evidence="14" type="ORF">E4A48_13950</name>
</gene>
<evidence type="ECO:0000256" key="2">
    <source>
        <dbReference type="ARBA" id="ARBA00011073"/>
    </source>
</evidence>
<name>A0A514EF55_9XANT</name>
<dbReference type="PROSITE" id="PS51892">
    <property type="entry name" value="SUBTILASE"/>
    <property type="match status" value="1"/>
</dbReference>
<dbReference type="PANTHER" id="PTHR43806:SF11">
    <property type="entry name" value="CEREVISIN-RELATED"/>
    <property type="match status" value="1"/>
</dbReference>
<dbReference type="GO" id="GO:0005576">
    <property type="term" value="C:extracellular region"/>
    <property type="evidence" value="ECO:0007669"/>
    <property type="project" value="UniProtKB-SubCell"/>
</dbReference>
<dbReference type="InterPro" id="IPR023827">
    <property type="entry name" value="Peptidase_S8_Asp-AS"/>
</dbReference>
<evidence type="ECO:0000256" key="6">
    <source>
        <dbReference type="ARBA" id="ARBA00022801"/>
    </source>
</evidence>
<comment type="similarity">
    <text evidence="2 9 10">Belongs to the peptidase S8 family.</text>
</comment>
<dbReference type="Gene3D" id="3.40.50.200">
    <property type="entry name" value="Peptidase S8/S53 domain"/>
    <property type="match status" value="1"/>
</dbReference>
<protein>
    <submittedName>
        <fullName evidence="14">Protease</fullName>
    </submittedName>
</protein>
<dbReference type="GO" id="GO:0006508">
    <property type="term" value="P:proteolysis"/>
    <property type="evidence" value="ECO:0007669"/>
    <property type="project" value="UniProtKB-KW"/>
</dbReference>
<reference evidence="14 15" key="1">
    <citation type="submission" date="2019-03" db="EMBL/GenBank/DDBJ databases">
        <title>Tal1 in Xanthomonas translucens pv. cerealis Contributes to Virulence in Bacterial Leaf Streak of Wheat.</title>
        <authorList>
            <person name="Shah S.M.A."/>
            <person name="Haq F."/>
            <person name="Ma W."/>
            <person name="Xu X."/>
            <person name="Wang S."/>
            <person name="Xu Z."/>
            <person name="Zou L."/>
            <person name="Zhu B."/>
            <person name="Chen G."/>
        </authorList>
    </citation>
    <scope>NUCLEOTIDE SEQUENCE [LARGE SCALE GENOMIC DNA]</scope>
    <source>
        <strain evidence="14 15">01</strain>
    </source>
</reference>
<evidence type="ECO:0000256" key="10">
    <source>
        <dbReference type="RuleBase" id="RU003355"/>
    </source>
</evidence>
<keyword evidence="15" id="KW-1185">Reference proteome</keyword>
<evidence type="ECO:0000259" key="12">
    <source>
        <dbReference type="Pfam" id="PF00082"/>
    </source>
</evidence>
<dbReference type="PRINTS" id="PR00723">
    <property type="entry name" value="SUBTILISIN"/>
</dbReference>
<keyword evidence="3" id="KW-0964">Secreted</keyword>
<keyword evidence="4 9" id="KW-0645">Protease</keyword>
<dbReference type="Proteomes" id="UP000319349">
    <property type="component" value="Chromosome"/>
</dbReference>
<dbReference type="InterPro" id="IPR050131">
    <property type="entry name" value="Peptidase_S8_subtilisin-like"/>
</dbReference>
<dbReference type="InterPro" id="IPR015500">
    <property type="entry name" value="Peptidase_S8_subtilisin-rel"/>
</dbReference>
<dbReference type="GO" id="GO:0004252">
    <property type="term" value="F:serine-type endopeptidase activity"/>
    <property type="evidence" value="ECO:0007669"/>
    <property type="project" value="UniProtKB-UniRule"/>
</dbReference>
<evidence type="ECO:0000256" key="8">
    <source>
        <dbReference type="ARBA" id="ARBA00023145"/>
    </source>
</evidence>
<dbReference type="InterPro" id="IPR000209">
    <property type="entry name" value="Peptidase_S8/S53_dom"/>
</dbReference>
<feature type="active site" description="Charge relay system" evidence="9">
    <location>
        <position position="265"/>
    </location>
</feature>
<evidence type="ECO:0000256" key="1">
    <source>
        <dbReference type="ARBA" id="ARBA00004613"/>
    </source>
</evidence>
<evidence type="ECO:0000256" key="4">
    <source>
        <dbReference type="ARBA" id="ARBA00022670"/>
    </source>
</evidence>
<keyword evidence="6 9" id="KW-0378">Hydrolase</keyword>
<dbReference type="SUPFAM" id="SSF52743">
    <property type="entry name" value="Subtilisin-like"/>
    <property type="match status" value="1"/>
</dbReference>
<feature type="signal peptide" evidence="11">
    <location>
        <begin position="1"/>
        <end position="28"/>
    </location>
</feature>
<dbReference type="RefSeq" id="WP_142742626.1">
    <property type="nucleotide sequence ID" value="NZ_CP038228.1"/>
</dbReference>
<feature type="domain" description="Peptidase C-terminal archaeal/bacterial" evidence="13">
    <location>
        <begin position="551"/>
        <end position="615"/>
    </location>
</feature>
<dbReference type="Pfam" id="PF04151">
    <property type="entry name" value="PPC"/>
    <property type="match status" value="1"/>
</dbReference>
<evidence type="ECO:0000256" key="5">
    <source>
        <dbReference type="ARBA" id="ARBA00022729"/>
    </source>
</evidence>
<evidence type="ECO:0000256" key="11">
    <source>
        <dbReference type="SAM" id="SignalP"/>
    </source>
</evidence>
<dbReference type="InterPro" id="IPR007280">
    <property type="entry name" value="Peptidase_C_arc/bac"/>
</dbReference>
<evidence type="ECO:0000259" key="13">
    <source>
        <dbReference type="Pfam" id="PF04151"/>
    </source>
</evidence>
<organism evidence="14 15">
    <name type="scientific">Xanthomonas cerealis pv. cerealis</name>
    <dbReference type="NCBI Taxonomy" id="152263"/>
    <lineage>
        <taxon>Bacteria</taxon>
        <taxon>Pseudomonadati</taxon>
        <taxon>Pseudomonadota</taxon>
        <taxon>Gammaproteobacteria</taxon>
        <taxon>Lysobacterales</taxon>
        <taxon>Lysobacteraceae</taxon>
        <taxon>Xanthomonas</taxon>
        <taxon>Xanthomonas translucens group</taxon>
        <taxon>Xanthomonas cerealis</taxon>
    </lineage>
</organism>
<dbReference type="Gene3D" id="2.60.120.380">
    <property type="match status" value="1"/>
</dbReference>
<dbReference type="PANTHER" id="PTHR43806">
    <property type="entry name" value="PEPTIDASE S8"/>
    <property type="match status" value="1"/>
</dbReference>
<dbReference type="Pfam" id="PF00082">
    <property type="entry name" value="Peptidase_S8"/>
    <property type="match status" value="1"/>
</dbReference>
<keyword evidence="5 11" id="KW-0732">Signal</keyword>
<feature type="active site" description="Charge relay system" evidence="9">
    <location>
        <position position="449"/>
    </location>
</feature>
<comment type="subcellular location">
    <subcellularLocation>
        <location evidence="1">Secreted</location>
    </subcellularLocation>
</comment>
<dbReference type="FunFam" id="3.40.50.200:FF:000022">
    <property type="entry name" value="Extracellular protease"/>
    <property type="match status" value="1"/>
</dbReference>
<dbReference type="InterPro" id="IPR036852">
    <property type="entry name" value="Peptidase_S8/S53_dom_sf"/>
</dbReference>
<keyword evidence="7 9" id="KW-0720">Serine protease</keyword>
<evidence type="ECO:0000256" key="9">
    <source>
        <dbReference type="PROSITE-ProRule" id="PRU01240"/>
    </source>
</evidence>
<keyword evidence="8" id="KW-0865">Zymogen</keyword>
<dbReference type="InterPro" id="IPR034176">
    <property type="entry name" value="Peptidases_S8_13"/>
</dbReference>